<evidence type="ECO:0000256" key="6">
    <source>
        <dbReference type="SAM" id="MobiDB-lite"/>
    </source>
</evidence>
<dbReference type="InterPro" id="IPR045863">
    <property type="entry name" value="CorA_TM1_TM2"/>
</dbReference>
<feature type="compositionally biased region" description="Polar residues" evidence="6">
    <location>
        <begin position="265"/>
        <end position="280"/>
    </location>
</feature>
<dbReference type="InterPro" id="IPR002523">
    <property type="entry name" value="MgTranspt_CorA/ZnTranspt_ZntB"/>
</dbReference>
<dbReference type="Gene3D" id="3.30.460.20">
    <property type="entry name" value="CorA soluble domain-like"/>
    <property type="match status" value="1"/>
</dbReference>
<feature type="compositionally biased region" description="Basic and acidic residues" evidence="6">
    <location>
        <begin position="533"/>
        <end position="542"/>
    </location>
</feature>
<feature type="transmembrane region" description="Helical" evidence="7">
    <location>
        <begin position="927"/>
        <end position="947"/>
    </location>
</feature>
<evidence type="ECO:0000256" key="5">
    <source>
        <dbReference type="ARBA" id="ARBA00023136"/>
    </source>
</evidence>
<feature type="transmembrane region" description="Helical" evidence="7">
    <location>
        <begin position="887"/>
        <end position="906"/>
    </location>
</feature>
<proteinExistence type="inferred from homology"/>
<keyword evidence="9" id="KW-1185">Reference proteome</keyword>
<dbReference type="Gene3D" id="1.20.58.340">
    <property type="entry name" value="Magnesium transport protein CorA, transmembrane region"/>
    <property type="match status" value="2"/>
</dbReference>
<feature type="compositionally biased region" description="Acidic residues" evidence="6">
    <location>
        <begin position="141"/>
        <end position="155"/>
    </location>
</feature>
<evidence type="ECO:0000313" key="8">
    <source>
        <dbReference type="EMBL" id="ETO13305.1"/>
    </source>
</evidence>
<feature type="compositionally biased region" description="Polar residues" evidence="6">
    <location>
        <begin position="548"/>
        <end position="564"/>
    </location>
</feature>
<evidence type="ECO:0000256" key="1">
    <source>
        <dbReference type="ARBA" id="ARBA00004141"/>
    </source>
</evidence>
<dbReference type="PANTHER" id="PTHR21535:SF51">
    <property type="entry name" value="MANGANESE RESISTANCE PROTEIN MNR2"/>
    <property type="match status" value="1"/>
</dbReference>
<dbReference type="Pfam" id="PF01544">
    <property type="entry name" value="CorA"/>
    <property type="match status" value="1"/>
</dbReference>
<dbReference type="PANTHER" id="PTHR21535">
    <property type="entry name" value="MAGNESIUM AND COBALT TRANSPORT PROTEIN/MITOCHONDRIAL IMPORT INNER MEMBRANE TRANSLOCASE SUBUNIT TIM8"/>
    <property type="match status" value="1"/>
</dbReference>
<dbReference type="GO" id="GO:0046873">
    <property type="term" value="F:metal ion transmembrane transporter activity"/>
    <property type="evidence" value="ECO:0007669"/>
    <property type="project" value="InterPro"/>
</dbReference>
<feature type="region of interest" description="Disordered" evidence="6">
    <location>
        <begin position="138"/>
        <end position="157"/>
    </location>
</feature>
<feature type="region of interest" description="Disordered" evidence="6">
    <location>
        <begin position="261"/>
        <end position="359"/>
    </location>
</feature>
<comment type="subcellular location">
    <subcellularLocation>
        <location evidence="1">Membrane</location>
        <topology evidence="1">Multi-pass membrane protein</topology>
    </subcellularLocation>
</comment>
<organism evidence="8 9">
    <name type="scientific">Reticulomyxa filosa</name>
    <dbReference type="NCBI Taxonomy" id="46433"/>
    <lineage>
        <taxon>Eukaryota</taxon>
        <taxon>Sar</taxon>
        <taxon>Rhizaria</taxon>
        <taxon>Retaria</taxon>
        <taxon>Foraminifera</taxon>
        <taxon>Monothalamids</taxon>
        <taxon>Reticulomyxidae</taxon>
        <taxon>Reticulomyxa</taxon>
    </lineage>
</organism>
<evidence type="ECO:0000256" key="3">
    <source>
        <dbReference type="ARBA" id="ARBA00022692"/>
    </source>
</evidence>
<dbReference type="SUPFAM" id="SSF143865">
    <property type="entry name" value="CorA soluble domain-like"/>
    <property type="match status" value="1"/>
</dbReference>
<keyword evidence="5 7" id="KW-0472">Membrane</keyword>
<feature type="compositionally biased region" description="Basic residues" evidence="6">
    <location>
        <begin position="519"/>
        <end position="532"/>
    </location>
</feature>
<gene>
    <name evidence="8" type="ORF">RFI_24072</name>
</gene>
<keyword evidence="4 7" id="KW-1133">Transmembrane helix</keyword>
<feature type="region of interest" description="Disordered" evidence="6">
    <location>
        <begin position="491"/>
        <end position="564"/>
    </location>
</feature>
<dbReference type="OrthoDB" id="29879at2759"/>
<reference evidence="8 9" key="1">
    <citation type="journal article" date="2013" name="Curr. Biol.">
        <title>The Genome of the Foraminiferan Reticulomyxa filosa.</title>
        <authorList>
            <person name="Glockner G."/>
            <person name="Hulsmann N."/>
            <person name="Schleicher M."/>
            <person name="Noegel A.A."/>
            <person name="Eichinger L."/>
            <person name="Gallinger C."/>
            <person name="Pawlowski J."/>
            <person name="Sierra R."/>
            <person name="Euteneuer U."/>
            <person name="Pillet L."/>
            <person name="Moustafa A."/>
            <person name="Platzer M."/>
            <person name="Groth M."/>
            <person name="Szafranski K."/>
            <person name="Schliwa M."/>
        </authorList>
    </citation>
    <scope>NUCLEOTIDE SEQUENCE [LARGE SCALE GENOMIC DNA]</scope>
</reference>
<dbReference type="GO" id="GO:0016020">
    <property type="term" value="C:membrane"/>
    <property type="evidence" value="ECO:0007669"/>
    <property type="project" value="UniProtKB-SubCell"/>
</dbReference>
<dbReference type="AlphaFoldDB" id="X6MJR5"/>
<sequence>MQINIVLENRKDKSGSSLPQWIGRVFLTAEVVKEQQHGIVLNYLRDKLNQQFDRNQLNLIGGNDFQFLNRQIPVSRNQEKHLTSSDIALAPNMAVNAEPRHIPEKKKGGTMAFSVRQRVSVNAPETKSLMFDFLAQQGYGEDNEEKEEEEEEEEENGIKYLKRTESAPQPEYTTKSSYLPYIYNKNVWSSQPPTVFGSPFPMGSSLSALGFDQCDMTEITSKDLLLNKTKEKNGVAQTVMIRGGEDVKRAHEMVSGQIRKEIANATMTQRTTSDADSSGGESPATLALLKVKPPLQIIPTTTTDDKDKEKDKKKNENSNLKRPKVLSLSAYNEEEESSSSSNTGTKRDESLTKVMAKSESPVANREATFQFKVLPQASPLTEIDSDPNPHKVYIHSIEHPDTITPFVQQSVTGERVNLSVIGEDRPDAKHVITPVTETISADHECKERLLPMPMSKQQLAGHTLQTSVGKTSRTITLHAFKSAVPTTRPLLQTDVDNETSKSERHLKKKKKETYIKTNDKKKKKEKVNRKQKSNGDDTEWLRQHNHTQHSSQPLTNDELSTSHSQVPLREVKLGNDITGLASEDVSTSYLQATTEEQWSITFENKFIIVGPPPDLGTLESGIKHIEMPNAKELLKKLSHLKHTHKHPLWVDMSCDHKTFAEIMAHIHPKVHPLTVEDCISKDCREKLEIFDHYLFISIRSPSLYRERTQHISIIVFKTIILTYHEQSARVMDDTRKIIKRVQWYCPSPGWVCHAIVDGVIDALIPEVNRVVDEVQNLEQMVLFIGFDSQNEFLDRFQAARQWLAVARNRLWPKSALTSNLNNPELQKFLKEVPAPYWRDINDHISRMVDVVEIGLQKLESLQNVFVTKVSLEMSKQAVILSENASRLGATGVIFLPLVFIPTFYGMNIWLPFQNSLTDILPRDHVQWGFAFVTALMLLTVIITYHLVKSSGWIVPLSRKQF</sequence>
<dbReference type="SUPFAM" id="SSF144083">
    <property type="entry name" value="Magnesium transport protein CorA, transmembrane region"/>
    <property type="match status" value="1"/>
</dbReference>
<comment type="similarity">
    <text evidence="2">Belongs to the CorA metal ion transporter (MIT) (TC 1.A.35) family.</text>
</comment>
<evidence type="ECO:0000256" key="7">
    <source>
        <dbReference type="SAM" id="Phobius"/>
    </source>
</evidence>
<feature type="compositionally biased region" description="Basic and acidic residues" evidence="6">
    <location>
        <begin position="303"/>
        <end position="316"/>
    </location>
</feature>
<evidence type="ECO:0000313" key="9">
    <source>
        <dbReference type="Proteomes" id="UP000023152"/>
    </source>
</evidence>
<evidence type="ECO:0000256" key="4">
    <source>
        <dbReference type="ARBA" id="ARBA00022989"/>
    </source>
</evidence>
<accession>X6MJR5</accession>
<evidence type="ECO:0000256" key="2">
    <source>
        <dbReference type="ARBA" id="ARBA00009765"/>
    </source>
</evidence>
<comment type="caution">
    <text evidence="8">The sequence shown here is derived from an EMBL/GenBank/DDBJ whole genome shotgun (WGS) entry which is preliminary data.</text>
</comment>
<name>X6MJR5_RETFI</name>
<dbReference type="Proteomes" id="UP000023152">
    <property type="component" value="Unassembled WGS sequence"/>
</dbReference>
<protein>
    <submittedName>
        <fullName evidence="8">Magnesium transport protein corA</fullName>
    </submittedName>
</protein>
<keyword evidence="3 7" id="KW-0812">Transmembrane</keyword>
<dbReference type="EMBL" id="ASPP01020686">
    <property type="protein sequence ID" value="ETO13305.1"/>
    <property type="molecule type" value="Genomic_DNA"/>
</dbReference>
<dbReference type="InterPro" id="IPR045861">
    <property type="entry name" value="CorA_cytoplasmic_dom"/>
</dbReference>